<accession>A0AAV4DG15</accession>
<dbReference type="AlphaFoldDB" id="A0AAV4DG15"/>
<keyword evidence="2" id="KW-1185">Reference proteome</keyword>
<reference evidence="1 2" key="1">
    <citation type="journal article" date="2021" name="Elife">
        <title>Chloroplast acquisition without the gene transfer in kleptoplastic sea slugs, Plakobranchus ocellatus.</title>
        <authorList>
            <person name="Maeda T."/>
            <person name="Takahashi S."/>
            <person name="Yoshida T."/>
            <person name="Shimamura S."/>
            <person name="Takaki Y."/>
            <person name="Nagai Y."/>
            <person name="Toyoda A."/>
            <person name="Suzuki Y."/>
            <person name="Arimoto A."/>
            <person name="Ishii H."/>
            <person name="Satoh N."/>
            <person name="Nishiyama T."/>
            <person name="Hasebe M."/>
            <person name="Maruyama T."/>
            <person name="Minagawa J."/>
            <person name="Obokata J."/>
            <person name="Shigenobu S."/>
        </authorList>
    </citation>
    <scope>NUCLEOTIDE SEQUENCE [LARGE SCALE GENOMIC DNA]</scope>
</reference>
<dbReference type="Proteomes" id="UP000735302">
    <property type="component" value="Unassembled WGS sequence"/>
</dbReference>
<evidence type="ECO:0000313" key="1">
    <source>
        <dbReference type="EMBL" id="GFO43013.1"/>
    </source>
</evidence>
<organism evidence="1 2">
    <name type="scientific">Plakobranchus ocellatus</name>
    <dbReference type="NCBI Taxonomy" id="259542"/>
    <lineage>
        <taxon>Eukaryota</taxon>
        <taxon>Metazoa</taxon>
        <taxon>Spiralia</taxon>
        <taxon>Lophotrochozoa</taxon>
        <taxon>Mollusca</taxon>
        <taxon>Gastropoda</taxon>
        <taxon>Heterobranchia</taxon>
        <taxon>Euthyneura</taxon>
        <taxon>Panpulmonata</taxon>
        <taxon>Sacoglossa</taxon>
        <taxon>Placobranchoidea</taxon>
        <taxon>Plakobranchidae</taxon>
        <taxon>Plakobranchus</taxon>
    </lineage>
</organism>
<gene>
    <name evidence="1" type="ORF">PoB_006951800</name>
</gene>
<dbReference type="EMBL" id="BLXT01007853">
    <property type="protein sequence ID" value="GFO43013.1"/>
    <property type="molecule type" value="Genomic_DNA"/>
</dbReference>
<evidence type="ECO:0000313" key="2">
    <source>
        <dbReference type="Proteomes" id="UP000735302"/>
    </source>
</evidence>
<proteinExistence type="predicted"/>
<protein>
    <submittedName>
        <fullName evidence="1">Zinc finger protein</fullName>
    </submittedName>
</protein>
<name>A0AAV4DG15_9GAST</name>
<sequence length="89" mass="10196">MEETVKDLKFGDKLSTERRRKLEEFIGCFSSISSDRSGSTTLENHSIEMTSSTPVRQRAYSVPYAMRQTLCDALEEVENLETIRNSNFP</sequence>
<comment type="caution">
    <text evidence="1">The sequence shown here is derived from an EMBL/GenBank/DDBJ whole genome shotgun (WGS) entry which is preliminary data.</text>
</comment>